<dbReference type="GO" id="GO:0003677">
    <property type="term" value="F:DNA binding"/>
    <property type="evidence" value="ECO:0007669"/>
    <property type="project" value="UniProtKB-KW"/>
</dbReference>
<dbReference type="SUPFAM" id="SSF46785">
    <property type="entry name" value="Winged helix' DNA-binding domain"/>
    <property type="match status" value="1"/>
</dbReference>
<keyword evidence="3" id="KW-0805">Transcription regulation</keyword>
<dbReference type="InterPro" id="IPR051446">
    <property type="entry name" value="HTH_trans_reg/aminotransferase"/>
</dbReference>
<comment type="similarity">
    <text evidence="1">In the C-terminal section; belongs to the class-I pyridoxal-phosphate-dependent aminotransferase family.</text>
</comment>
<dbReference type="GO" id="GO:0003700">
    <property type="term" value="F:DNA-binding transcription factor activity"/>
    <property type="evidence" value="ECO:0007669"/>
    <property type="project" value="InterPro"/>
</dbReference>
<comment type="caution">
    <text evidence="7">The sequence shown here is derived from an EMBL/GenBank/DDBJ whole genome shotgun (WGS) entry which is preliminary data.</text>
</comment>
<dbReference type="InterPro" id="IPR000524">
    <property type="entry name" value="Tscrpt_reg_HTH_GntR"/>
</dbReference>
<evidence type="ECO:0000313" key="7">
    <source>
        <dbReference type="EMBL" id="MBB6520179.1"/>
    </source>
</evidence>
<name>A0A7X0JQ15_9GAMM</name>
<dbReference type="Gene3D" id="3.40.640.10">
    <property type="entry name" value="Type I PLP-dependent aspartate aminotransferase-like (Major domain)"/>
    <property type="match status" value="1"/>
</dbReference>
<dbReference type="PRINTS" id="PR00035">
    <property type="entry name" value="HTHGNTR"/>
</dbReference>
<evidence type="ECO:0000259" key="6">
    <source>
        <dbReference type="PROSITE" id="PS50949"/>
    </source>
</evidence>
<dbReference type="GO" id="GO:0030170">
    <property type="term" value="F:pyridoxal phosphate binding"/>
    <property type="evidence" value="ECO:0007669"/>
    <property type="project" value="InterPro"/>
</dbReference>
<dbReference type="SMART" id="SM00345">
    <property type="entry name" value="HTH_GNTR"/>
    <property type="match status" value="1"/>
</dbReference>
<keyword evidence="7" id="KW-0032">Aminotransferase</keyword>
<reference evidence="7 8" key="1">
    <citation type="submission" date="2020-08" db="EMBL/GenBank/DDBJ databases">
        <title>Genomic Encyclopedia of Type Strains, Phase IV (KMG-IV): sequencing the most valuable type-strain genomes for metagenomic binning, comparative biology and taxonomic classification.</title>
        <authorList>
            <person name="Goeker M."/>
        </authorList>
    </citation>
    <scope>NUCLEOTIDE SEQUENCE [LARGE SCALE GENOMIC DNA]</scope>
    <source>
        <strain evidence="7 8">DSM 22368</strain>
    </source>
</reference>
<dbReference type="Gene3D" id="1.10.10.10">
    <property type="entry name" value="Winged helix-like DNA-binding domain superfamily/Winged helix DNA-binding domain"/>
    <property type="match status" value="1"/>
</dbReference>
<dbReference type="InterPro" id="IPR015424">
    <property type="entry name" value="PyrdxlP-dep_Trfase"/>
</dbReference>
<accession>A0A7X0JQ15</accession>
<evidence type="ECO:0000256" key="4">
    <source>
        <dbReference type="ARBA" id="ARBA00023125"/>
    </source>
</evidence>
<dbReference type="EMBL" id="JACHHT010000001">
    <property type="protein sequence ID" value="MBB6520179.1"/>
    <property type="molecule type" value="Genomic_DNA"/>
</dbReference>
<sequence length="472" mass="51955">MVIREAIINGVLAPASKIPSSRSLASSLKLSRTTISTALDQLFSEGFLITRQGDGTYIADLKFTSQSSKNLDGHVFPASQAKNPPSRRLEGTPLKSSNIVFSGNQLLPGFVDHSLFPYGVWNKLYKKHSLQIGDALKQFTSGNGFFPLCQSIARHLAISRGINVRPEQVFITHGASQSVSLIAKTVSQPGDSAWIENPGYPMIAETLEMEGLKPINTEIDHHGLNPSTEQIRDSSPRLICTSTSYQFPLGYTMPISRRLKLIDIAKAKDSWLLEDDYDGEFRYKGNPIPAMFGLENNERTLYMGTFSKTLSLSLRMSFVVVPLALVESFQAIYPMLGNFSSVVSQAALAELISSGRFAKHVSNMRKIYGRRRRALEQALVGNHINHQEAFNPGGLHIVAELQGKDVTDSEIMEAISDTDISCIPLSFLYREPVRAKQGFLLGFTSCDEDKILNAVSILQSAVQQRGATLSPL</sequence>
<proteinExistence type="inferred from homology"/>
<evidence type="ECO:0000313" key="8">
    <source>
        <dbReference type="Proteomes" id="UP000528457"/>
    </source>
</evidence>
<dbReference type="Pfam" id="PF00155">
    <property type="entry name" value="Aminotran_1_2"/>
    <property type="match status" value="1"/>
</dbReference>
<keyword evidence="5" id="KW-0804">Transcription</keyword>
<evidence type="ECO:0000256" key="2">
    <source>
        <dbReference type="ARBA" id="ARBA00022898"/>
    </source>
</evidence>
<keyword evidence="8" id="KW-1185">Reference proteome</keyword>
<evidence type="ECO:0000256" key="3">
    <source>
        <dbReference type="ARBA" id="ARBA00023015"/>
    </source>
</evidence>
<dbReference type="PANTHER" id="PTHR46577">
    <property type="entry name" value="HTH-TYPE TRANSCRIPTIONAL REGULATORY PROTEIN GABR"/>
    <property type="match status" value="1"/>
</dbReference>
<dbReference type="InterPro" id="IPR036388">
    <property type="entry name" value="WH-like_DNA-bd_sf"/>
</dbReference>
<gene>
    <name evidence="7" type="ORF">HNR48_000457</name>
</gene>
<feature type="domain" description="HTH gntR-type" evidence="6">
    <location>
        <begin position="1"/>
        <end position="61"/>
    </location>
</feature>
<keyword evidence="2" id="KW-0663">Pyridoxal phosphate</keyword>
<protein>
    <submittedName>
        <fullName evidence="7">GntR family transcriptional regulator/MocR family aminotransferase</fullName>
    </submittedName>
</protein>
<dbReference type="AlphaFoldDB" id="A0A7X0JQ15"/>
<evidence type="ECO:0000256" key="5">
    <source>
        <dbReference type="ARBA" id="ARBA00023163"/>
    </source>
</evidence>
<dbReference type="InParanoid" id="A0A7X0JQ15"/>
<dbReference type="GO" id="GO:0008483">
    <property type="term" value="F:transaminase activity"/>
    <property type="evidence" value="ECO:0007669"/>
    <property type="project" value="UniProtKB-KW"/>
</dbReference>
<dbReference type="PROSITE" id="PS50949">
    <property type="entry name" value="HTH_GNTR"/>
    <property type="match status" value="1"/>
</dbReference>
<dbReference type="Pfam" id="PF00392">
    <property type="entry name" value="GntR"/>
    <property type="match status" value="1"/>
</dbReference>
<keyword evidence="4" id="KW-0238">DNA-binding</keyword>
<dbReference type="PANTHER" id="PTHR46577:SF1">
    <property type="entry name" value="HTH-TYPE TRANSCRIPTIONAL REGULATORY PROTEIN GABR"/>
    <property type="match status" value="1"/>
</dbReference>
<dbReference type="InterPro" id="IPR004839">
    <property type="entry name" value="Aminotransferase_I/II_large"/>
</dbReference>
<keyword evidence="7" id="KW-0808">Transferase</keyword>
<organism evidence="7 8">
    <name type="scientific">Pseudoteredinibacter isoporae</name>
    <dbReference type="NCBI Taxonomy" id="570281"/>
    <lineage>
        <taxon>Bacteria</taxon>
        <taxon>Pseudomonadati</taxon>
        <taxon>Pseudomonadota</taxon>
        <taxon>Gammaproteobacteria</taxon>
        <taxon>Cellvibrionales</taxon>
        <taxon>Cellvibrionaceae</taxon>
        <taxon>Pseudoteredinibacter</taxon>
    </lineage>
</organism>
<dbReference type="Proteomes" id="UP000528457">
    <property type="component" value="Unassembled WGS sequence"/>
</dbReference>
<evidence type="ECO:0000256" key="1">
    <source>
        <dbReference type="ARBA" id="ARBA00005384"/>
    </source>
</evidence>
<dbReference type="InterPro" id="IPR036390">
    <property type="entry name" value="WH_DNA-bd_sf"/>
</dbReference>
<dbReference type="SUPFAM" id="SSF53383">
    <property type="entry name" value="PLP-dependent transferases"/>
    <property type="match status" value="1"/>
</dbReference>
<dbReference type="CDD" id="cd07377">
    <property type="entry name" value="WHTH_GntR"/>
    <property type="match status" value="1"/>
</dbReference>
<dbReference type="InterPro" id="IPR015421">
    <property type="entry name" value="PyrdxlP-dep_Trfase_major"/>
</dbReference>
<dbReference type="CDD" id="cd00609">
    <property type="entry name" value="AAT_like"/>
    <property type="match status" value="1"/>
</dbReference>